<dbReference type="KEGG" id="cfu:CFU_2770"/>
<reference evidence="3" key="6">
    <citation type="submission" date="2011-05" db="EMBL/GenBank/DDBJ databases">
        <title>Complete sequence of Collimonas fungivorans Ter331.</title>
        <authorList>
            <person name="Leveau J.H."/>
        </authorList>
    </citation>
    <scope>NUCLEOTIDE SEQUENCE [LARGE SCALE GENOMIC DNA]</scope>
    <source>
        <strain evidence="3">Ter331</strain>
    </source>
</reference>
<reference evidence="2 3" key="1">
    <citation type="journal article" date="2004" name="Environ. Microbiol.">
        <title>Phylogeny-function analysis of (meta)genomic libraries: screening for expression of ribosomal RNA genes by large-insert library fluorescent in situ hybridization (LIL-FISH).</title>
        <authorList>
            <person name="Leveau J.H."/>
            <person name="Gerards S."/>
            <person name="de Boer W."/>
            <person name="van Veen J.A."/>
        </authorList>
    </citation>
    <scope>NUCLEOTIDE SEQUENCE [LARGE SCALE GENOMIC DNA]</scope>
    <source>
        <strain evidence="2 3">Ter331</strain>
    </source>
</reference>
<sequence length="805" mass="87446">MGDLPGLGQHIENTGKIQPAGAALAVDVVQVARQRAERHAAASGQRIFHRQPEVLEHQVDAEAAGIALGRRRIFHHSRTRVVDFQRPVAARTFRHDFRQHLGIHAVRHAEPDRLAAADHQDPQQHVVAHLDGLAAAVVAGVENCLAHFFQVWLGQGKAFGGTADHESQGTGGSTAGAARNRRIEHGEAFVARRRRHLARSVGSDGRAVDQQRARRRLRQDAVGAEVGALNVAAGRQHRDDDPGCRHRGRQIAAGAAAAGDKLVDAGRQQVMAADLAAGLHQVQRHRQTHIAEADKNDVATHVKLSCDLLGCVRSLHGNRRIDLAAVRIRRKPARGHGLGLGPELHRLLAVGAEVAQLGSARTGKAEISHRHRDRHIDADLADIDLVLELARGPARGGKDRRAVAVRVGVDEGNRFVQRLQFDHTHGRAEDLLRIDIHLGGHAGKNGRTDKIAVGVTGHLAVAAIQQQPRALLHARSDQAFGARLGGFRHHRPEVGLAVAARPDLQAARTLNDFRQPGTRLAHQQHHRIRHAALAGGAECRAQQVVDGLVLVGVGQHDAVVLGAHHALRALAGFAGTAIDMGADSGRADEGNRLDVGMVAQHVGHLRAAMHHVQHARRQTGLLRQFDQEQRRRRVLFGRLQDEGIAAGDRYREHEARQHHREVERRDAGADAERLVDGVDIDAGGGIFGQFAQLQRSDGAGVLDHFQAAHHFAFGIRQGLAVLARNQLGQRRDVFAQQLLELEHDAHALRQRSVAPAGEGLLGVGYRVVDFSFGGERHARHYFLGRRIEDIAPFGAGRLHGLAADI</sequence>
<keyword evidence="3" id="KW-1185">Reference proteome</keyword>
<evidence type="ECO:0000256" key="1">
    <source>
        <dbReference type="SAM" id="MobiDB-lite"/>
    </source>
</evidence>
<evidence type="ECO:0000313" key="3">
    <source>
        <dbReference type="Proteomes" id="UP000008392"/>
    </source>
</evidence>
<reference evidence="2 3" key="4">
    <citation type="journal article" date="2010" name="Environ. Microbiol.">
        <title>The bacterial genus Collimonas: mycophagy, weathering and other adaptive solutions to life in oligotrophic soil environments.</title>
        <authorList>
            <person name="Leveau J.H."/>
            <person name="Uroz S."/>
            <person name="de Boer W."/>
        </authorList>
    </citation>
    <scope>NUCLEOTIDE SEQUENCE [LARGE SCALE GENOMIC DNA]</scope>
    <source>
        <strain evidence="2 3">Ter331</strain>
    </source>
</reference>
<organism evidence="2 3">
    <name type="scientific">Collimonas fungivorans (strain Ter331)</name>
    <dbReference type="NCBI Taxonomy" id="1005048"/>
    <lineage>
        <taxon>Bacteria</taxon>
        <taxon>Pseudomonadati</taxon>
        <taxon>Pseudomonadota</taxon>
        <taxon>Betaproteobacteria</taxon>
        <taxon>Burkholderiales</taxon>
        <taxon>Oxalobacteraceae</taxon>
        <taxon>Collimonas</taxon>
    </lineage>
</organism>
<name>G0A9H4_COLFT</name>
<feature type="region of interest" description="Disordered" evidence="1">
    <location>
        <begin position="162"/>
        <end position="181"/>
    </location>
</feature>
<dbReference type="EMBL" id="CP002745">
    <property type="protein sequence ID" value="AEK62597.1"/>
    <property type="molecule type" value="Genomic_DNA"/>
</dbReference>
<dbReference type="AlphaFoldDB" id="G0A9H4"/>
<protein>
    <submittedName>
        <fullName evidence="2">Uncharacterized protein</fullName>
    </submittedName>
</protein>
<dbReference type="Proteomes" id="UP000008392">
    <property type="component" value="Chromosome"/>
</dbReference>
<reference evidence="2 3" key="2">
    <citation type="journal article" date="2006" name="J. Microbiol. Methods">
        <title>Genomic flank-sequencing of plasposon insertion sites for rapid identification of functional genes.</title>
        <authorList>
            <person name="Leveau J.H."/>
            <person name="Gerards S."/>
            <person name="Fritsche K."/>
            <person name="Zondag G."/>
            <person name="van Veen J.A."/>
        </authorList>
    </citation>
    <scope>NUCLEOTIDE SEQUENCE [LARGE SCALE GENOMIC DNA]</scope>
    <source>
        <strain evidence="2 3">Ter331</strain>
    </source>
</reference>
<reference evidence="2 3" key="5">
    <citation type="journal article" date="2011" name="ISME J.">
        <title>Dual transcriptional profiling of a bacterial/fungal confrontation: Collimonas fungivorans versus Aspergillus niger.</title>
        <authorList>
            <person name="Mela F."/>
            <person name="Fritsche K."/>
            <person name="de Boer W."/>
            <person name="van Veen J.A."/>
            <person name="de Graaff L.H."/>
            <person name="van den Berg M."/>
            <person name="Leveau J.H."/>
        </authorList>
    </citation>
    <scope>NUCLEOTIDE SEQUENCE [LARGE SCALE GENOMIC DNA]</scope>
    <source>
        <strain evidence="2 3">Ter331</strain>
    </source>
</reference>
<proteinExistence type="predicted"/>
<reference evidence="2 3" key="3">
    <citation type="journal article" date="2008" name="FEMS Microbiol. Ecol.">
        <title>Identification and characterization of genes underlying chitinolysis in Collimonas fungivorans Ter331.</title>
        <authorList>
            <person name="Fritsche K."/>
            <person name="de Boer W."/>
            <person name="Gerards S."/>
            <person name="van den Berg M."/>
            <person name="van Veen J.A."/>
            <person name="Leveau J.H."/>
        </authorList>
    </citation>
    <scope>NUCLEOTIDE SEQUENCE [LARGE SCALE GENOMIC DNA]</scope>
    <source>
        <strain evidence="2 3">Ter331</strain>
    </source>
</reference>
<accession>G0A9H4</accession>
<evidence type="ECO:0000313" key="2">
    <source>
        <dbReference type="EMBL" id="AEK62597.1"/>
    </source>
</evidence>
<dbReference type="HOGENOM" id="CLU_349754_0_0_4"/>
<gene>
    <name evidence="2" type="ordered locus">CFU_2770</name>
</gene>